<dbReference type="InterPro" id="IPR005650">
    <property type="entry name" value="BlaI_family"/>
</dbReference>
<dbReference type="InterPro" id="IPR036390">
    <property type="entry name" value="WH_DNA-bd_sf"/>
</dbReference>
<keyword evidence="6" id="KW-1185">Reference proteome</keyword>
<sequence>MKHKSNTLTKAEFDVMSALWDINHSATVHDILERFAEPKPAYTTVATYMKLLLEKGYVDYFKVKGEGKAKIYQAKVTRAEYTRQAMADVKKDFFGGSLRSMLNFFVKEENLSDEEIADLLSTINNEDVSVSIKEEETL</sequence>
<dbReference type="RefSeq" id="WP_036875879.1">
    <property type="nucleotide sequence ID" value="NZ_KK073873.1"/>
</dbReference>
<comment type="similarity">
    <text evidence="1">Belongs to the BlaI transcriptional regulatory family.</text>
</comment>
<evidence type="ECO:0000313" key="6">
    <source>
        <dbReference type="Proteomes" id="UP000243438"/>
    </source>
</evidence>
<name>A0ABP3BEK1_9BACT</name>
<dbReference type="SUPFAM" id="SSF46785">
    <property type="entry name" value="Winged helix' DNA-binding domain"/>
    <property type="match status" value="1"/>
</dbReference>
<dbReference type="Gene3D" id="1.10.4040.10">
    <property type="entry name" value="Penicillinase repressor domain"/>
    <property type="match status" value="1"/>
</dbReference>
<reference evidence="5" key="1">
    <citation type="submission" date="2013-07" db="EMBL/GenBank/DDBJ databases">
        <authorList>
            <consortium name="DOE Joint Genome Institute"/>
            <person name="Anderson I."/>
            <person name="Huntemann M."/>
            <person name="Han J."/>
            <person name="Chen A."/>
            <person name="Kyrpides N."/>
            <person name="Mavromatis K."/>
            <person name="Markowitz V."/>
            <person name="Palaniappan K."/>
            <person name="Ivanova N."/>
            <person name="Schaumberg A."/>
            <person name="Pati A."/>
            <person name="Liolios K."/>
            <person name="Nordberg H.P."/>
            <person name="Cantor M.N."/>
            <person name="Hua S.X."/>
            <person name="Woyke T."/>
        </authorList>
    </citation>
    <scope>NUCLEOTIDE SEQUENCE [LARGE SCALE GENOMIC DNA]</scope>
    <source>
        <strain evidence="5">DSM 17970</strain>
    </source>
</reference>
<organism evidence="5 6">
    <name type="scientific">Xylanibacter oryzae DSM 17970</name>
    <dbReference type="NCBI Taxonomy" id="915438"/>
    <lineage>
        <taxon>Bacteria</taxon>
        <taxon>Pseudomonadati</taxon>
        <taxon>Bacteroidota</taxon>
        <taxon>Bacteroidia</taxon>
        <taxon>Bacteroidales</taxon>
        <taxon>Prevotellaceae</taxon>
        <taxon>Xylanibacter</taxon>
    </lineage>
</organism>
<comment type="caution">
    <text evidence="5">The sequence shown here is derived from an EMBL/GenBank/DDBJ whole genome shotgun (WGS) entry which is preliminary data.</text>
</comment>
<evidence type="ECO:0000256" key="1">
    <source>
        <dbReference type="ARBA" id="ARBA00011046"/>
    </source>
</evidence>
<dbReference type="InterPro" id="IPR036388">
    <property type="entry name" value="WH-like_DNA-bd_sf"/>
</dbReference>
<keyword evidence="4" id="KW-0804">Transcription</keyword>
<protein>
    <submittedName>
        <fullName evidence="5">Transcriptional regulator</fullName>
    </submittedName>
</protein>
<evidence type="ECO:0000256" key="2">
    <source>
        <dbReference type="ARBA" id="ARBA00023015"/>
    </source>
</evidence>
<evidence type="ECO:0000313" key="5">
    <source>
        <dbReference type="EMBL" id="EXG77693.1"/>
    </source>
</evidence>
<accession>A0ABP3BEK1</accession>
<dbReference type="Gene3D" id="1.10.10.10">
    <property type="entry name" value="Winged helix-like DNA-binding domain superfamily/Winged helix DNA-binding domain"/>
    <property type="match status" value="1"/>
</dbReference>
<dbReference type="Proteomes" id="UP000243438">
    <property type="component" value="Unassembled WGS sequence"/>
</dbReference>
<evidence type="ECO:0000256" key="3">
    <source>
        <dbReference type="ARBA" id="ARBA00023125"/>
    </source>
</evidence>
<dbReference type="EMBL" id="JFBS01000001">
    <property type="protein sequence ID" value="EXG77693.1"/>
    <property type="molecule type" value="Genomic_DNA"/>
</dbReference>
<dbReference type="PIRSF" id="PIRSF019455">
    <property type="entry name" value="CopR_AtkY"/>
    <property type="match status" value="1"/>
</dbReference>
<gene>
    <name evidence="5" type="ORF">XylorDRAFT_0037</name>
</gene>
<dbReference type="Pfam" id="PF03965">
    <property type="entry name" value="Penicillinase_R"/>
    <property type="match status" value="1"/>
</dbReference>
<keyword evidence="3" id="KW-0238">DNA-binding</keyword>
<keyword evidence="2" id="KW-0805">Transcription regulation</keyword>
<proteinExistence type="inferred from homology"/>
<evidence type="ECO:0000256" key="4">
    <source>
        <dbReference type="ARBA" id="ARBA00023163"/>
    </source>
</evidence>